<feature type="non-terminal residue" evidence="1">
    <location>
        <position position="56"/>
    </location>
</feature>
<accession>A0A8X6MRI8</accession>
<evidence type="ECO:0000313" key="1">
    <source>
        <dbReference type="EMBL" id="GFS74128.1"/>
    </source>
</evidence>
<comment type="caution">
    <text evidence="1">The sequence shown here is derived from an EMBL/GenBank/DDBJ whole genome shotgun (WGS) entry which is preliminary data.</text>
</comment>
<proteinExistence type="predicted"/>
<organism evidence="1 2">
    <name type="scientific">Nephila pilipes</name>
    <name type="common">Giant wood spider</name>
    <name type="synonym">Nephila maculata</name>
    <dbReference type="NCBI Taxonomy" id="299642"/>
    <lineage>
        <taxon>Eukaryota</taxon>
        <taxon>Metazoa</taxon>
        <taxon>Ecdysozoa</taxon>
        <taxon>Arthropoda</taxon>
        <taxon>Chelicerata</taxon>
        <taxon>Arachnida</taxon>
        <taxon>Araneae</taxon>
        <taxon>Araneomorphae</taxon>
        <taxon>Entelegynae</taxon>
        <taxon>Araneoidea</taxon>
        <taxon>Nephilidae</taxon>
        <taxon>Nephila</taxon>
    </lineage>
</organism>
<dbReference type="EMBL" id="BMAW01001464">
    <property type="protein sequence ID" value="GFS74128.1"/>
    <property type="molecule type" value="Genomic_DNA"/>
</dbReference>
<feature type="non-terminal residue" evidence="1">
    <location>
        <position position="1"/>
    </location>
</feature>
<sequence length="56" mass="6437">KTCSARVLTKASVYNGYPLYPCKFRSRLMCYGRDCGCYTITVPSTTQKECVFMYCK</sequence>
<dbReference type="AlphaFoldDB" id="A0A8X6MRI8"/>
<protein>
    <submittedName>
        <fullName evidence="1">Uncharacterized protein</fullName>
    </submittedName>
</protein>
<dbReference type="Proteomes" id="UP000887013">
    <property type="component" value="Unassembled WGS sequence"/>
</dbReference>
<keyword evidence="2" id="KW-1185">Reference proteome</keyword>
<reference evidence="1" key="1">
    <citation type="submission" date="2020-08" db="EMBL/GenBank/DDBJ databases">
        <title>Multicomponent nature underlies the extraordinary mechanical properties of spider dragline silk.</title>
        <authorList>
            <person name="Kono N."/>
            <person name="Nakamura H."/>
            <person name="Mori M."/>
            <person name="Yoshida Y."/>
            <person name="Ohtoshi R."/>
            <person name="Malay A.D."/>
            <person name="Moran D.A.P."/>
            <person name="Tomita M."/>
            <person name="Numata K."/>
            <person name="Arakawa K."/>
        </authorList>
    </citation>
    <scope>NUCLEOTIDE SEQUENCE</scope>
</reference>
<gene>
    <name evidence="1" type="ORF">NPIL_54111</name>
</gene>
<evidence type="ECO:0000313" key="2">
    <source>
        <dbReference type="Proteomes" id="UP000887013"/>
    </source>
</evidence>
<name>A0A8X6MRI8_NEPPI</name>